<feature type="domain" description="Tyr recombinase" evidence="5">
    <location>
        <begin position="214"/>
        <end position="400"/>
    </location>
</feature>
<keyword evidence="2" id="KW-0233">DNA recombination</keyword>
<dbReference type="GO" id="GO:0006310">
    <property type="term" value="P:DNA recombination"/>
    <property type="evidence" value="ECO:0007669"/>
    <property type="project" value="UniProtKB-KW"/>
</dbReference>
<proteinExistence type="predicted"/>
<dbReference type="SUPFAM" id="SSF48498">
    <property type="entry name" value="Tetracyclin repressor-like, C-terminal domain"/>
    <property type="match status" value="1"/>
</dbReference>
<gene>
    <name evidence="6" type="ORF">KME07_00810</name>
</gene>
<comment type="caution">
    <text evidence="6">The sequence shown here is derived from an EMBL/GenBank/DDBJ whole genome shotgun (WGS) entry which is preliminary data.</text>
</comment>
<dbReference type="Proteomes" id="UP000707356">
    <property type="component" value="Unassembled WGS sequence"/>
</dbReference>
<sequence length="413" mass="45658">MSSQTTRQRLIQAALELFVAQGVSSTTTRQIAAAAEVNEVTLFRQFGNKYGLLLAVIQESTPFTHLGEALSQRLTSASHFDQALMAYASLYLRSLEQVPELIRSLIGEANQFPPENREALGARLTEATQVLTRYLAQVIEQTALSPMLPPEKLASLLNGLLLGYAAIEFTSEFHQLWQDREDFLQGLVQLFLSAVVAPASSIAPAETAEIPEIHEIHDLPAPLVQEILQRARKASPQDSALAYLLFATGLSPNELASLQRSQQISSSQQHLLQVVSSSGSRQVAVNQWIAGSRYGSYLNNPLTKWLKSRKDRHPALFIDENGQPVTAEAIAQRWQDWTADLLTPDSQPPALAQAAQTWAVEMLMRGMSLENLSILTGQDLAKLQPYARRAREKLAIEQAMQLDRRSPKASERG</sequence>
<dbReference type="InterPro" id="IPR011010">
    <property type="entry name" value="DNA_brk_join_enz"/>
</dbReference>
<evidence type="ECO:0000313" key="7">
    <source>
        <dbReference type="Proteomes" id="UP000707356"/>
    </source>
</evidence>
<name>A0A951P7U2_9CYAN</name>
<dbReference type="InterPro" id="IPR009057">
    <property type="entry name" value="Homeodomain-like_sf"/>
</dbReference>
<dbReference type="SUPFAM" id="SSF56349">
    <property type="entry name" value="DNA breaking-rejoining enzymes"/>
    <property type="match status" value="1"/>
</dbReference>
<evidence type="ECO:0000256" key="1">
    <source>
        <dbReference type="ARBA" id="ARBA00023125"/>
    </source>
</evidence>
<evidence type="ECO:0000313" key="6">
    <source>
        <dbReference type="EMBL" id="MBW4463970.1"/>
    </source>
</evidence>
<dbReference type="SUPFAM" id="SSF46689">
    <property type="entry name" value="Homeodomain-like"/>
    <property type="match status" value="1"/>
</dbReference>
<dbReference type="GO" id="GO:0015074">
    <property type="term" value="P:DNA integration"/>
    <property type="evidence" value="ECO:0007669"/>
    <property type="project" value="InterPro"/>
</dbReference>
<dbReference type="InterPro" id="IPR001647">
    <property type="entry name" value="HTH_TetR"/>
</dbReference>
<accession>A0A951P7U2</accession>
<dbReference type="InterPro" id="IPR050109">
    <property type="entry name" value="HTH-type_TetR-like_transc_reg"/>
</dbReference>
<evidence type="ECO:0000256" key="2">
    <source>
        <dbReference type="ARBA" id="ARBA00023172"/>
    </source>
</evidence>
<feature type="domain" description="HTH tetR-type" evidence="4">
    <location>
        <begin position="4"/>
        <end position="64"/>
    </location>
</feature>
<evidence type="ECO:0000259" key="4">
    <source>
        <dbReference type="PROSITE" id="PS50977"/>
    </source>
</evidence>
<evidence type="ECO:0000259" key="5">
    <source>
        <dbReference type="PROSITE" id="PS51898"/>
    </source>
</evidence>
<dbReference type="PROSITE" id="PS50977">
    <property type="entry name" value="HTH_TETR_2"/>
    <property type="match status" value="1"/>
</dbReference>
<dbReference type="PANTHER" id="PTHR30055:SF226">
    <property type="entry name" value="HTH-TYPE TRANSCRIPTIONAL REGULATOR PKSA"/>
    <property type="match status" value="1"/>
</dbReference>
<dbReference type="EMBL" id="JAHHHV010000003">
    <property type="protein sequence ID" value="MBW4463970.1"/>
    <property type="molecule type" value="Genomic_DNA"/>
</dbReference>
<dbReference type="Gene3D" id="1.10.10.60">
    <property type="entry name" value="Homeodomain-like"/>
    <property type="match status" value="1"/>
</dbReference>
<organism evidence="6 7">
    <name type="scientific">Pegethrix bostrychoides GSE-TBD4-15B</name>
    <dbReference type="NCBI Taxonomy" id="2839662"/>
    <lineage>
        <taxon>Bacteria</taxon>
        <taxon>Bacillati</taxon>
        <taxon>Cyanobacteriota</taxon>
        <taxon>Cyanophyceae</taxon>
        <taxon>Oculatellales</taxon>
        <taxon>Oculatellaceae</taxon>
        <taxon>Pegethrix</taxon>
    </lineage>
</organism>
<dbReference type="AlphaFoldDB" id="A0A951P7U2"/>
<dbReference type="Gene3D" id="1.10.443.10">
    <property type="entry name" value="Intergrase catalytic core"/>
    <property type="match status" value="1"/>
</dbReference>
<protein>
    <submittedName>
        <fullName evidence="6">TetR/AcrR family transcriptional regulator</fullName>
    </submittedName>
</protein>
<dbReference type="GO" id="GO:0003700">
    <property type="term" value="F:DNA-binding transcription factor activity"/>
    <property type="evidence" value="ECO:0007669"/>
    <property type="project" value="TreeGrafter"/>
</dbReference>
<dbReference type="Pfam" id="PF00440">
    <property type="entry name" value="TetR_N"/>
    <property type="match status" value="1"/>
</dbReference>
<evidence type="ECO:0000256" key="3">
    <source>
        <dbReference type="PROSITE-ProRule" id="PRU00335"/>
    </source>
</evidence>
<reference evidence="6" key="1">
    <citation type="submission" date="2021-05" db="EMBL/GenBank/DDBJ databases">
        <authorList>
            <person name="Pietrasiak N."/>
            <person name="Ward R."/>
            <person name="Stajich J.E."/>
            <person name="Kurbessoian T."/>
        </authorList>
    </citation>
    <scope>NUCLEOTIDE SEQUENCE</scope>
    <source>
        <strain evidence="6">GSE-TBD4-15B</strain>
    </source>
</reference>
<dbReference type="InterPro" id="IPR036271">
    <property type="entry name" value="Tet_transcr_reg_TetR-rel_C_sf"/>
</dbReference>
<dbReference type="InterPro" id="IPR002104">
    <property type="entry name" value="Integrase_catalytic"/>
</dbReference>
<keyword evidence="1 3" id="KW-0238">DNA-binding</keyword>
<dbReference type="PROSITE" id="PS51898">
    <property type="entry name" value="TYR_RECOMBINASE"/>
    <property type="match status" value="1"/>
</dbReference>
<feature type="DNA-binding region" description="H-T-H motif" evidence="3">
    <location>
        <begin position="27"/>
        <end position="46"/>
    </location>
</feature>
<dbReference type="InterPro" id="IPR013762">
    <property type="entry name" value="Integrase-like_cat_sf"/>
</dbReference>
<reference evidence="6" key="2">
    <citation type="journal article" date="2022" name="Microbiol. Resour. Announc.">
        <title>Metagenome Sequencing to Explore Phylogenomics of Terrestrial Cyanobacteria.</title>
        <authorList>
            <person name="Ward R.D."/>
            <person name="Stajich J.E."/>
            <person name="Johansen J.R."/>
            <person name="Huntemann M."/>
            <person name="Clum A."/>
            <person name="Foster B."/>
            <person name="Foster B."/>
            <person name="Roux S."/>
            <person name="Palaniappan K."/>
            <person name="Varghese N."/>
            <person name="Mukherjee S."/>
            <person name="Reddy T.B.K."/>
            <person name="Daum C."/>
            <person name="Copeland A."/>
            <person name="Chen I.A."/>
            <person name="Ivanova N.N."/>
            <person name="Kyrpides N.C."/>
            <person name="Shapiro N."/>
            <person name="Eloe-Fadrosh E.A."/>
            <person name="Pietrasiak N."/>
        </authorList>
    </citation>
    <scope>NUCLEOTIDE SEQUENCE</scope>
    <source>
        <strain evidence="6">GSE-TBD4-15B</strain>
    </source>
</reference>
<dbReference type="PANTHER" id="PTHR30055">
    <property type="entry name" value="HTH-TYPE TRANSCRIPTIONAL REGULATOR RUTR"/>
    <property type="match status" value="1"/>
</dbReference>
<dbReference type="GO" id="GO:0000976">
    <property type="term" value="F:transcription cis-regulatory region binding"/>
    <property type="evidence" value="ECO:0007669"/>
    <property type="project" value="TreeGrafter"/>
</dbReference>
<dbReference type="PRINTS" id="PR00455">
    <property type="entry name" value="HTHTETR"/>
</dbReference>
<dbReference type="Gene3D" id="1.10.357.10">
    <property type="entry name" value="Tetracycline Repressor, domain 2"/>
    <property type="match status" value="1"/>
</dbReference>